<proteinExistence type="predicted"/>
<sequence length="118" mass="13620">MEEIQALEKSKTWEIVQKPREKMSMRLNLEWLLQQLDVKNVFLNGDLEEEVYMDLPSGSDKEMKDGKKHRKPNSPGISNGGKFSEFDLIQGRSVGDPTRNIFGIQSGVEEERRSYCRS</sequence>
<dbReference type="AlphaFoldDB" id="A5AFJ5"/>
<accession>A5AFJ5</accession>
<evidence type="ECO:0000256" key="1">
    <source>
        <dbReference type="SAM" id="MobiDB-lite"/>
    </source>
</evidence>
<gene>
    <name evidence="2" type="ORF">VITISV_029285</name>
</gene>
<organism evidence="2">
    <name type="scientific">Vitis vinifera</name>
    <name type="common">Grape</name>
    <dbReference type="NCBI Taxonomy" id="29760"/>
    <lineage>
        <taxon>Eukaryota</taxon>
        <taxon>Viridiplantae</taxon>
        <taxon>Streptophyta</taxon>
        <taxon>Embryophyta</taxon>
        <taxon>Tracheophyta</taxon>
        <taxon>Spermatophyta</taxon>
        <taxon>Magnoliopsida</taxon>
        <taxon>eudicotyledons</taxon>
        <taxon>Gunneridae</taxon>
        <taxon>Pentapetalae</taxon>
        <taxon>rosids</taxon>
        <taxon>Vitales</taxon>
        <taxon>Vitaceae</taxon>
        <taxon>Viteae</taxon>
        <taxon>Vitis</taxon>
    </lineage>
</organism>
<evidence type="ECO:0000313" key="2">
    <source>
        <dbReference type="EMBL" id="CAN62412.1"/>
    </source>
</evidence>
<evidence type="ECO:0008006" key="3">
    <source>
        <dbReference type="Google" id="ProtNLM"/>
    </source>
</evidence>
<name>A5AFJ5_VITVI</name>
<reference evidence="2" key="1">
    <citation type="journal article" date="2007" name="PLoS ONE">
        <title>The first genome sequence of an elite grapevine cultivar (Pinot noir Vitis vinifera L.): coping with a highly heterozygous genome.</title>
        <authorList>
            <person name="Velasco R."/>
            <person name="Zharkikh A."/>
            <person name="Troggio M."/>
            <person name="Cartwright D.A."/>
            <person name="Cestaro A."/>
            <person name="Pruss D."/>
            <person name="Pindo M."/>
            <person name="FitzGerald L.M."/>
            <person name="Vezzulli S."/>
            <person name="Reid J."/>
            <person name="Malacarne G."/>
            <person name="Iliev D."/>
            <person name="Coppola G."/>
            <person name="Wardell B."/>
            <person name="Micheletti D."/>
            <person name="Macalma T."/>
            <person name="Facci M."/>
            <person name="Mitchell J.T."/>
            <person name="Perazzolli M."/>
            <person name="Eldredge G."/>
            <person name="Gatto P."/>
            <person name="Oyzerski R."/>
            <person name="Moretto M."/>
            <person name="Gutin N."/>
            <person name="Stefanini M."/>
            <person name="Chen Y."/>
            <person name="Segala C."/>
            <person name="Davenport C."/>
            <person name="Dematte L."/>
            <person name="Mraz A."/>
            <person name="Battilana J."/>
            <person name="Stormo K."/>
            <person name="Costa F."/>
            <person name="Tao Q."/>
            <person name="Si-Ammour A."/>
            <person name="Harkins T."/>
            <person name="Lackey A."/>
            <person name="Perbost C."/>
            <person name="Taillon B."/>
            <person name="Stella A."/>
            <person name="Solovyev V."/>
            <person name="Fawcett J.A."/>
            <person name="Sterck L."/>
            <person name="Vandepoele K."/>
            <person name="Grando S.M."/>
            <person name="Toppo S."/>
            <person name="Moser C."/>
            <person name="Lanchbury J."/>
            <person name="Bogden R."/>
            <person name="Skolnick M."/>
            <person name="Sgaramella V."/>
            <person name="Bhatnagar S.K."/>
            <person name="Fontana P."/>
            <person name="Gutin A."/>
            <person name="Van de Peer Y."/>
            <person name="Salamini F."/>
            <person name="Viola R."/>
        </authorList>
    </citation>
    <scope>NUCLEOTIDE SEQUENCE</scope>
</reference>
<dbReference type="EMBL" id="AM425450">
    <property type="protein sequence ID" value="CAN62412.1"/>
    <property type="molecule type" value="Genomic_DNA"/>
</dbReference>
<protein>
    <recommendedName>
        <fullName evidence="3">Retrovirus-related Pol polyprotein from transposon TNT 1-94</fullName>
    </recommendedName>
</protein>
<feature type="region of interest" description="Disordered" evidence="1">
    <location>
        <begin position="54"/>
        <end position="100"/>
    </location>
</feature>